<proteinExistence type="predicted"/>
<evidence type="ECO:0000313" key="1">
    <source>
        <dbReference type="EMBL" id="TDL30181.1"/>
    </source>
</evidence>
<protein>
    <submittedName>
        <fullName evidence="1">Uncharacterized protein</fullName>
    </submittedName>
</protein>
<dbReference type="AlphaFoldDB" id="A0A4R5XG99"/>
<gene>
    <name evidence="1" type="ORF">BD410DRAFT_780723</name>
</gene>
<sequence length="539" mass="61848">MGSRIDLTTIDNLIDIWTRIKANGGIVDDGLVDAIKGSEDRVDEHEAKLAALKNLKALRNAQQLILRATESKIFCLQKETSMTTLQRGIHSLPDDVIREIFETGHYGLSEPRYRYGSESYPVNLSRVNRRFRTIAMDTPQIWSRLSNALTADQLEYRIEQSKFTGLTIIIMVHLDEDQYACTVAEFLKIITPFCHRWHHFEYVVGEPDRTEDVYFGYTYRALLDYPHLDLPHLTSFLWQKCGYDQWVDNPYVQAFCKLWNMPKLASFEGLNVLINPLMTVYNLVSVTLEFHADHQKEWDLDDTLAALASSTRLAYLCITFARIAPSPPNFQLPPTLLQNLVSFTIKLLKKVDEQFVFTFLSALKMPVLTAMWITLDLAPQMNHVRFIREVISTSRSHPKLQKFGLDITGFEHSILWNLVLTLGRLLPSLREVTLRGHGLCLSAGHLHSPVAWQLVRLRGFDKKSCEMFCMMAFTDAHWGSCKIDVEDERNLSAEVVHNLGDRLVYERIPEGPTYGIHDSEVYWGIIDARIGSESDYSED</sequence>
<dbReference type="STRING" id="50990.A0A4R5XG99"/>
<reference evidence="1 2" key="1">
    <citation type="submission" date="2018-06" db="EMBL/GenBank/DDBJ databases">
        <title>A transcriptomic atlas of mushroom development highlights an independent origin of complex multicellularity.</title>
        <authorList>
            <consortium name="DOE Joint Genome Institute"/>
            <person name="Krizsan K."/>
            <person name="Almasi E."/>
            <person name="Merenyi Z."/>
            <person name="Sahu N."/>
            <person name="Viragh M."/>
            <person name="Koszo T."/>
            <person name="Mondo S."/>
            <person name="Kiss B."/>
            <person name="Balint B."/>
            <person name="Kues U."/>
            <person name="Barry K."/>
            <person name="Hegedus J.C."/>
            <person name="Henrissat B."/>
            <person name="Johnson J."/>
            <person name="Lipzen A."/>
            <person name="Ohm R."/>
            <person name="Nagy I."/>
            <person name="Pangilinan J."/>
            <person name="Yan J."/>
            <person name="Xiong Y."/>
            <person name="Grigoriev I.V."/>
            <person name="Hibbett D.S."/>
            <person name="Nagy L.G."/>
        </authorList>
    </citation>
    <scope>NUCLEOTIDE SEQUENCE [LARGE SCALE GENOMIC DNA]</scope>
    <source>
        <strain evidence="1 2">SZMC22713</strain>
    </source>
</reference>
<dbReference type="EMBL" id="ML170156">
    <property type="protein sequence ID" value="TDL30181.1"/>
    <property type="molecule type" value="Genomic_DNA"/>
</dbReference>
<dbReference type="VEuPathDB" id="FungiDB:BD410DRAFT_780723"/>
<accession>A0A4R5XG99</accession>
<evidence type="ECO:0000313" key="2">
    <source>
        <dbReference type="Proteomes" id="UP000294933"/>
    </source>
</evidence>
<keyword evidence="2" id="KW-1185">Reference proteome</keyword>
<dbReference type="Proteomes" id="UP000294933">
    <property type="component" value="Unassembled WGS sequence"/>
</dbReference>
<dbReference type="OrthoDB" id="2269034at2759"/>
<organism evidence="1 2">
    <name type="scientific">Rickenella mellea</name>
    <dbReference type="NCBI Taxonomy" id="50990"/>
    <lineage>
        <taxon>Eukaryota</taxon>
        <taxon>Fungi</taxon>
        <taxon>Dikarya</taxon>
        <taxon>Basidiomycota</taxon>
        <taxon>Agaricomycotina</taxon>
        <taxon>Agaricomycetes</taxon>
        <taxon>Hymenochaetales</taxon>
        <taxon>Rickenellaceae</taxon>
        <taxon>Rickenella</taxon>
    </lineage>
</organism>
<name>A0A4R5XG99_9AGAM</name>